<dbReference type="AlphaFoldDB" id="A0A6J4UEE1"/>
<name>A0A6J4UEE1_9BACT</name>
<sequence length="38" mass="4154">MPDAEPRPRSPEAGRQYTREGDELSSKDGGRRVGAAPR</sequence>
<feature type="region of interest" description="Disordered" evidence="1">
    <location>
        <begin position="1"/>
        <end position="38"/>
    </location>
</feature>
<feature type="compositionally biased region" description="Basic and acidic residues" evidence="1">
    <location>
        <begin position="1"/>
        <end position="31"/>
    </location>
</feature>
<dbReference type="EMBL" id="CADCWL010000022">
    <property type="protein sequence ID" value="CAA9547676.1"/>
    <property type="molecule type" value="Genomic_DNA"/>
</dbReference>
<gene>
    <name evidence="2" type="ORF">AVDCRST_MAG19-510</name>
</gene>
<organism evidence="2">
    <name type="scientific">uncultured Thermomicrobiales bacterium</name>
    <dbReference type="NCBI Taxonomy" id="1645740"/>
    <lineage>
        <taxon>Bacteria</taxon>
        <taxon>Pseudomonadati</taxon>
        <taxon>Thermomicrobiota</taxon>
        <taxon>Thermomicrobia</taxon>
        <taxon>Thermomicrobiales</taxon>
        <taxon>environmental samples</taxon>
    </lineage>
</organism>
<reference evidence="2" key="1">
    <citation type="submission" date="2020-02" db="EMBL/GenBank/DDBJ databases">
        <authorList>
            <person name="Meier V. D."/>
        </authorList>
    </citation>
    <scope>NUCLEOTIDE SEQUENCE</scope>
    <source>
        <strain evidence="2">AVDCRST_MAG19</strain>
    </source>
</reference>
<evidence type="ECO:0000256" key="1">
    <source>
        <dbReference type="SAM" id="MobiDB-lite"/>
    </source>
</evidence>
<accession>A0A6J4UEE1</accession>
<proteinExistence type="predicted"/>
<evidence type="ECO:0000313" key="2">
    <source>
        <dbReference type="EMBL" id="CAA9547676.1"/>
    </source>
</evidence>
<protein>
    <submittedName>
        <fullName evidence="2">Uncharacterized protein</fullName>
    </submittedName>
</protein>